<feature type="transmembrane region" description="Helical" evidence="1">
    <location>
        <begin position="12"/>
        <end position="34"/>
    </location>
</feature>
<proteinExistence type="predicted"/>
<evidence type="ECO:0000256" key="1">
    <source>
        <dbReference type="SAM" id="Phobius"/>
    </source>
</evidence>
<feature type="transmembrane region" description="Helical" evidence="1">
    <location>
        <begin position="131"/>
        <end position="152"/>
    </location>
</feature>
<protein>
    <recommendedName>
        <fullName evidence="4">Transmembrane protein</fullName>
    </recommendedName>
</protein>
<name>A0ABY5I5T6_9FIRM</name>
<sequence>MNLKNKLRNQILIYTFLSFLVFLFFLLRINVYIYTSIIRTIYTISFIGIMMLYWRMYFSKNKTIMPINNWLEDFLEKHPDIHHDQALSYATMYVQKRILALLIYYFCIATVTLGLEYHIFINILFHQSTNFPVILLFITITTLYFIFAFINVHLEKKYYYFYLYQDCQLYIQMTYHLCNVPIFQKAILNYTSHMNISSALGGLGYYQEAHDYLVIWHQNAKRILAITKLYYYEHCIAHLR</sequence>
<keyword evidence="1" id="KW-0472">Membrane</keyword>
<keyword evidence="1" id="KW-1133">Transmembrane helix</keyword>
<gene>
    <name evidence="2" type="ORF">NMU03_08190</name>
</gene>
<keyword evidence="1" id="KW-0812">Transmembrane</keyword>
<feature type="transmembrane region" description="Helical" evidence="1">
    <location>
        <begin position="102"/>
        <end position="125"/>
    </location>
</feature>
<dbReference type="RefSeq" id="WP_290142185.1">
    <property type="nucleotide sequence ID" value="NZ_CP101620.1"/>
</dbReference>
<reference evidence="2" key="1">
    <citation type="submission" date="2022-07" db="EMBL/GenBank/DDBJ databases">
        <title>Faecal culturing of patients with breast cancer.</title>
        <authorList>
            <person name="Teng N.M.Y."/>
            <person name="Kiu R."/>
            <person name="Evans R."/>
            <person name="Baker D.J."/>
            <person name="Zenner C."/>
            <person name="Robinson S.D."/>
            <person name="Hall L.J."/>
        </authorList>
    </citation>
    <scope>NUCLEOTIDE SEQUENCE</scope>
    <source>
        <strain evidence="2">LH1062</strain>
    </source>
</reference>
<evidence type="ECO:0008006" key="4">
    <source>
        <dbReference type="Google" id="ProtNLM"/>
    </source>
</evidence>
<accession>A0ABY5I5T6</accession>
<dbReference type="EMBL" id="CP101620">
    <property type="protein sequence ID" value="UTY40721.1"/>
    <property type="molecule type" value="Genomic_DNA"/>
</dbReference>
<feature type="transmembrane region" description="Helical" evidence="1">
    <location>
        <begin position="40"/>
        <end position="58"/>
    </location>
</feature>
<evidence type="ECO:0000313" key="2">
    <source>
        <dbReference type="EMBL" id="UTY40721.1"/>
    </source>
</evidence>
<organism evidence="2 3">
    <name type="scientific">Allocoprobacillus halotolerans</name>
    <dbReference type="NCBI Taxonomy" id="2944914"/>
    <lineage>
        <taxon>Bacteria</taxon>
        <taxon>Bacillati</taxon>
        <taxon>Bacillota</taxon>
        <taxon>Erysipelotrichia</taxon>
        <taxon>Erysipelotrichales</taxon>
        <taxon>Erysipelotrichaceae</taxon>
        <taxon>Allocoprobacillus</taxon>
    </lineage>
</organism>
<dbReference type="Proteomes" id="UP001060112">
    <property type="component" value="Chromosome"/>
</dbReference>
<keyword evidence="3" id="KW-1185">Reference proteome</keyword>
<evidence type="ECO:0000313" key="3">
    <source>
        <dbReference type="Proteomes" id="UP001060112"/>
    </source>
</evidence>